<dbReference type="SUPFAM" id="SSF53098">
    <property type="entry name" value="Ribonuclease H-like"/>
    <property type="match status" value="1"/>
</dbReference>
<dbReference type="InterPro" id="IPR036397">
    <property type="entry name" value="RNaseH_sf"/>
</dbReference>
<dbReference type="GeneID" id="24607114"/>
<dbReference type="InterPro" id="IPR012337">
    <property type="entry name" value="RNaseH-like_sf"/>
</dbReference>
<dbReference type="OrthoDB" id="10442at10239"/>
<keyword evidence="3" id="KW-1185">Reference proteome</keyword>
<gene>
    <name evidence="2" type="ORF">CPT_Mater209</name>
</gene>
<dbReference type="EMBL" id="KM236245">
    <property type="protein sequence ID" value="AIW03366.1"/>
    <property type="molecule type" value="Genomic_DNA"/>
</dbReference>
<evidence type="ECO:0000313" key="3">
    <source>
        <dbReference type="Proteomes" id="UP000030206"/>
    </source>
</evidence>
<accession>A0A0A0RS84</accession>
<dbReference type="RefSeq" id="YP_009151168.1">
    <property type="nucleotide sequence ID" value="NC_027366.1"/>
</dbReference>
<protein>
    <submittedName>
        <fullName evidence="2">RNaseH</fullName>
    </submittedName>
</protein>
<reference evidence="2 3" key="1">
    <citation type="submission" date="2014-07" db="EMBL/GenBank/DDBJ databases">
        <title>Complete Genome of Bacillus megaterium Myophage Mater.</title>
        <authorList>
            <person name="Lancaster J.C."/>
            <person name="Hodde M.K."/>
            <person name="Hernandez A.C."/>
            <person name="Everett G.F.K."/>
        </authorList>
    </citation>
    <scope>NUCLEOTIDE SEQUENCE [LARGE SCALE GENOMIC DNA]</scope>
</reference>
<organism evidence="2 3">
    <name type="scientific">Bacillus phage Mater</name>
    <dbReference type="NCBI Taxonomy" id="1540090"/>
    <lineage>
        <taxon>Viruses</taxon>
        <taxon>Duplodnaviria</taxon>
        <taxon>Heunggongvirae</taxon>
        <taxon>Uroviricota</taxon>
        <taxon>Caudoviricetes</taxon>
        <taxon>Herelleviridae</taxon>
        <taxon>Bastillevirinae</taxon>
        <taxon>Matervirus</taxon>
        <taxon>Matervirus mater</taxon>
    </lineage>
</organism>
<name>A0A0A0RS84_9CAUD</name>
<dbReference type="Proteomes" id="UP000030206">
    <property type="component" value="Segment"/>
</dbReference>
<sequence>MRLYFDFEFTGLHQNTTPISLGVVAANGKCFYSEFTDYARDQVDDWIQKNVIDNLMFNEDGPFCEILGDYAYVKGTANDISNAFCHWLTKFDKVEFWGDCLSYDGVLLNELFGGGLNAPANVDYIFYDICTLFKVFDIDPDISREAFIDRPIDGAKHNSLYDSKVIQACYEKLMRNKDRY</sequence>
<feature type="domain" description="3'-5' exoribonuclease Rv2179c-like" evidence="1">
    <location>
        <begin position="2"/>
        <end position="168"/>
    </location>
</feature>
<proteinExistence type="predicted"/>
<dbReference type="GO" id="GO:0003676">
    <property type="term" value="F:nucleic acid binding"/>
    <property type="evidence" value="ECO:0007669"/>
    <property type="project" value="InterPro"/>
</dbReference>
<dbReference type="Pfam" id="PF16473">
    <property type="entry name" value="Rv2179c-like"/>
    <property type="match status" value="1"/>
</dbReference>
<evidence type="ECO:0000259" key="1">
    <source>
        <dbReference type="Pfam" id="PF16473"/>
    </source>
</evidence>
<dbReference type="Gene3D" id="3.30.420.10">
    <property type="entry name" value="Ribonuclease H-like superfamily/Ribonuclease H"/>
    <property type="match status" value="1"/>
</dbReference>
<dbReference type="InterPro" id="IPR033390">
    <property type="entry name" value="Rv2179c-like"/>
</dbReference>
<evidence type="ECO:0000313" key="2">
    <source>
        <dbReference type="EMBL" id="AIW03366.1"/>
    </source>
</evidence>
<dbReference type="KEGG" id="vg:24607114"/>